<dbReference type="Pfam" id="PF19174">
    <property type="entry name" value="DUF5856"/>
    <property type="match status" value="1"/>
</dbReference>
<dbReference type="EMBL" id="MN740389">
    <property type="protein sequence ID" value="QHU03812.1"/>
    <property type="molecule type" value="Genomic_DNA"/>
</dbReference>
<proteinExistence type="predicted"/>
<reference evidence="1" key="1">
    <citation type="journal article" date="2020" name="Nature">
        <title>Giant virus diversity and host interactions through global metagenomics.</title>
        <authorList>
            <person name="Schulz F."/>
            <person name="Roux S."/>
            <person name="Paez-Espino D."/>
            <person name="Jungbluth S."/>
            <person name="Walsh D.A."/>
            <person name="Denef V.J."/>
            <person name="McMahon K.D."/>
            <person name="Konstantinidis K.T."/>
            <person name="Eloe-Fadrosh E.A."/>
            <person name="Kyrpides N.C."/>
            <person name="Woyke T."/>
        </authorList>
    </citation>
    <scope>NUCLEOTIDE SEQUENCE</scope>
    <source>
        <strain evidence="1">GVMAG-M-3300027708-20</strain>
    </source>
</reference>
<evidence type="ECO:0000313" key="1">
    <source>
        <dbReference type="EMBL" id="QHU03812.1"/>
    </source>
</evidence>
<name>A0A6C0JDV9_9ZZZZ</name>
<accession>A0A6C0JDV9</accession>
<dbReference type="AlphaFoldDB" id="A0A6C0JDV9"/>
<sequence length="175" mass="20934">MAKSIKNRSRKSRKYPIMRRKQVGYSGKSMKRADKNYKNNKNVKSNKGLANDKKSLIVKTFFELLTTVKLYHWKTRSYAQHKATDELYASLNENIDKFIEVLLGKDESRIKMIEKKIDVYDFSNTDDFKQKMYKYRDFLIDLNKYFDEKKDSDLLSVRDDITVDVNQFLYLMTFN</sequence>
<protein>
    <submittedName>
        <fullName evidence="1">Uncharacterized protein</fullName>
    </submittedName>
</protein>
<dbReference type="InterPro" id="IPR043876">
    <property type="entry name" value="DUF5856"/>
</dbReference>
<organism evidence="1">
    <name type="scientific">viral metagenome</name>
    <dbReference type="NCBI Taxonomy" id="1070528"/>
    <lineage>
        <taxon>unclassified sequences</taxon>
        <taxon>metagenomes</taxon>
        <taxon>organismal metagenomes</taxon>
    </lineage>
</organism>